<comment type="subcellular location">
    <subcellularLocation>
        <location evidence="1 9">Cell membrane</location>
        <topology evidence="1 9">Single-pass membrane protein</topology>
    </subcellularLocation>
</comment>
<organism evidence="10">
    <name type="scientific">candidate division WOR-3 bacterium</name>
    <dbReference type="NCBI Taxonomy" id="2052148"/>
    <lineage>
        <taxon>Bacteria</taxon>
        <taxon>Bacteria division WOR-3</taxon>
    </lineage>
</organism>
<evidence type="ECO:0000256" key="3">
    <source>
        <dbReference type="ARBA" id="ARBA00022475"/>
    </source>
</evidence>
<dbReference type="PANTHER" id="PTHR42982">
    <property type="entry name" value="SEC-INDEPENDENT PROTEIN TRANSLOCASE PROTEIN TATA"/>
    <property type="match status" value="1"/>
</dbReference>
<keyword evidence="6 9" id="KW-1133">Transmembrane helix</keyword>
<keyword evidence="5 9" id="KW-0653">Protein transport</keyword>
<dbReference type="InterPro" id="IPR003369">
    <property type="entry name" value="TatA/B/E"/>
</dbReference>
<dbReference type="EMBL" id="DTHJ01000143">
    <property type="protein sequence ID" value="HHS63340.1"/>
    <property type="molecule type" value="Genomic_DNA"/>
</dbReference>
<accession>A0A7C6EHJ9</accession>
<proteinExistence type="inferred from homology"/>
<comment type="caution">
    <text evidence="10">The sequence shown here is derived from an EMBL/GenBank/DDBJ whole genome shotgun (WGS) entry which is preliminary data.</text>
</comment>
<comment type="subunit">
    <text evidence="9">Forms a complex with TatC.</text>
</comment>
<comment type="function">
    <text evidence="9">Part of the twin-arginine translocation (Tat) system that transports large folded proteins containing a characteristic twin-arginine motif in their signal peptide across membranes. TatA could form the protein-conducting channel of the Tat system.</text>
</comment>
<evidence type="ECO:0000256" key="4">
    <source>
        <dbReference type="ARBA" id="ARBA00022692"/>
    </source>
</evidence>
<evidence type="ECO:0000256" key="2">
    <source>
        <dbReference type="ARBA" id="ARBA00022448"/>
    </source>
</evidence>
<evidence type="ECO:0000256" key="5">
    <source>
        <dbReference type="ARBA" id="ARBA00022927"/>
    </source>
</evidence>
<evidence type="ECO:0000256" key="9">
    <source>
        <dbReference type="HAMAP-Rule" id="MF_00236"/>
    </source>
</evidence>
<dbReference type="GO" id="GO:0033281">
    <property type="term" value="C:TAT protein transport complex"/>
    <property type="evidence" value="ECO:0007669"/>
    <property type="project" value="UniProtKB-UniRule"/>
</dbReference>
<keyword evidence="8 9" id="KW-0472">Membrane</keyword>
<dbReference type="PANTHER" id="PTHR42982:SF1">
    <property type="entry name" value="SEC-INDEPENDENT PROTEIN TRANSLOCASE PROTEIN TATA"/>
    <property type="match status" value="1"/>
</dbReference>
<dbReference type="NCBIfam" id="NF011430">
    <property type="entry name" value="PRK14861.1"/>
    <property type="match status" value="1"/>
</dbReference>
<gene>
    <name evidence="9" type="primary">tatA</name>
    <name evidence="10" type="ORF">ENV70_07005</name>
</gene>
<sequence>MNLGWQEILLILLIVLLLFGARKIPELARSLGKGVKEFKKGLHEIENSEEEKKEEKEK</sequence>
<comment type="similarity">
    <text evidence="9">Belongs to the TatA/E family.</text>
</comment>
<dbReference type="HAMAP" id="MF_00236">
    <property type="entry name" value="TatA_E"/>
    <property type="match status" value="1"/>
</dbReference>
<evidence type="ECO:0000313" key="10">
    <source>
        <dbReference type="EMBL" id="HHS63340.1"/>
    </source>
</evidence>
<dbReference type="NCBIfam" id="TIGR01411">
    <property type="entry name" value="tatAE"/>
    <property type="match status" value="1"/>
</dbReference>
<keyword evidence="7 9" id="KW-0811">Translocation</keyword>
<reference evidence="10" key="1">
    <citation type="journal article" date="2020" name="mSystems">
        <title>Genome- and Community-Level Interaction Insights into Carbon Utilization and Element Cycling Functions of Hydrothermarchaeota in Hydrothermal Sediment.</title>
        <authorList>
            <person name="Zhou Z."/>
            <person name="Liu Y."/>
            <person name="Xu W."/>
            <person name="Pan J."/>
            <person name="Luo Z.H."/>
            <person name="Li M."/>
        </authorList>
    </citation>
    <scope>NUCLEOTIDE SEQUENCE [LARGE SCALE GENOMIC DNA]</scope>
    <source>
        <strain evidence="10">SpSt-783</strain>
    </source>
</reference>
<evidence type="ECO:0000256" key="8">
    <source>
        <dbReference type="ARBA" id="ARBA00023136"/>
    </source>
</evidence>
<dbReference type="GO" id="GO:0043953">
    <property type="term" value="P:protein transport by the Tat complex"/>
    <property type="evidence" value="ECO:0007669"/>
    <property type="project" value="UniProtKB-UniRule"/>
</dbReference>
<dbReference type="Gene3D" id="1.20.5.3310">
    <property type="match status" value="1"/>
</dbReference>
<dbReference type="AlphaFoldDB" id="A0A7C6EHJ9"/>
<evidence type="ECO:0000256" key="7">
    <source>
        <dbReference type="ARBA" id="ARBA00023010"/>
    </source>
</evidence>
<dbReference type="GO" id="GO:0008320">
    <property type="term" value="F:protein transmembrane transporter activity"/>
    <property type="evidence" value="ECO:0007669"/>
    <property type="project" value="UniProtKB-UniRule"/>
</dbReference>
<keyword evidence="3 9" id="KW-1003">Cell membrane</keyword>
<keyword evidence="4 9" id="KW-0812">Transmembrane</keyword>
<keyword evidence="2 9" id="KW-0813">Transport</keyword>
<dbReference type="InterPro" id="IPR006312">
    <property type="entry name" value="TatA/E"/>
</dbReference>
<dbReference type="Pfam" id="PF02416">
    <property type="entry name" value="TatA_B_E"/>
    <property type="match status" value="1"/>
</dbReference>
<protein>
    <recommendedName>
        <fullName evidence="9">Sec-independent protein translocase protein TatA</fullName>
    </recommendedName>
</protein>
<name>A0A7C6EHJ9_UNCW3</name>
<evidence type="ECO:0000256" key="6">
    <source>
        <dbReference type="ARBA" id="ARBA00022989"/>
    </source>
</evidence>
<evidence type="ECO:0000256" key="1">
    <source>
        <dbReference type="ARBA" id="ARBA00004162"/>
    </source>
</evidence>